<dbReference type="EMBL" id="JABZRA010000015">
    <property type="protein sequence ID" value="MBF1272183.1"/>
    <property type="molecule type" value="Genomic_DNA"/>
</dbReference>
<dbReference type="GeneID" id="85014094"/>
<evidence type="ECO:0000313" key="3">
    <source>
        <dbReference type="EMBL" id="MBB6040570.1"/>
    </source>
</evidence>
<dbReference type="RefSeq" id="WP_007156998.1">
    <property type="nucleotide sequence ID" value="NZ_CAUVGH010000016.1"/>
</dbReference>
<sequence>MIITSEKKFKNNFDDYIKSLDTNREIAVTRDEGENFFVVSESYLNSLKESLYIESIPNLKEKILEGINEPIDECLSREELRKQCMS</sequence>
<proteinExistence type="inferred from homology"/>
<protein>
    <recommendedName>
        <fullName evidence="2">Antitoxin</fullName>
    </recommendedName>
</protein>
<comment type="caution">
    <text evidence="3">The sequence shown here is derived from an EMBL/GenBank/DDBJ whole genome shotgun (WGS) entry which is preliminary data.</text>
</comment>
<evidence type="ECO:0000256" key="1">
    <source>
        <dbReference type="ARBA" id="ARBA00009981"/>
    </source>
</evidence>
<gene>
    <name evidence="3" type="ORF">HNQ46_000533</name>
    <name evidence="4" type="ORF">HXM90_02000</name>
</gene>
<reference evidence="3 5" key="2">
    <citation type="submission" date="2020-08" db="EMBL/GenBank/DDBJ databases">
        <title>Genomic Encyclopedia of Type Strains, Phase IV (KMG-IV): sequencing the most valuable type-strain genomes for metagenomic binning, comparative biology and taxonomic classification.</title>
        <authorList>
            <person name="Goeker M."/>
        </authorList>
    </citation>
    <scope>NUCLEOTIDE SEQUENCE [LARGE SCALE GENOMIC DNA]</scope>
    <source>
        <strain evidence="3 5">DSM 17245</strain>
    </source>
</reference>
<dbReference type="EMBL" id="JACHHH010000002">
    <property type="protein sequence ID" value="MBB6040570.1"/>
    <property type="molecule type" value="Genomic_DNA"/>
</dbReference>
<dbReference type="Proteomes" id="UP000775770">
    <property type="component" value="Unassembled WGS sequence"/>
</dbReference>
<evidence type="ECO:0000313" key="5">
    <source>
        <dbReference type="Proteomes" id="UP000522163"/>
    </source>
</evidence>
<dbReference type="InterPro" id="IPR006442">
    <property type="entry name" value="Antitoxin_Phd/YefM"/>
</dbReference>
<dbReference type="Pfam" id="PF02604">
    <property type="entry name" value="PhdYeFM_antitox"/>
    <property type="match status" value="1"/>
</dbReference>
<dbReference type="InterPro" id="IPR036165">
    <property type="entry name" value="YefM-like_sf"/>
</dbReference>
<accession>A0A7W9SFT5</accession>
<evidence type="ECO:0000313" key="4">
    <source>
        <dbReference type="EMBL" id="MBF1272183.1"/>
    </source>
</evidence>
<organism evidence="3 5">
    <name type="scientific">Oribacterium sinus</name>
    <dbReference type="NCBI Taxonomy" id="237576"/>
    <lineage>
        <taxon>Bacteria</taxon>
        <taxon>Bacillati</taxon>
        <taxon>Bacillota</taxon>
        <taxon>Clostridia</taxon>
        <taxon>Lachnospirales</taxon>
        <taxon>Lachnospiraceae</taxon>
        <taxon>Oribacterium</taxon>
    </lineage>
</organism>
<dbReference type="SUPFAM" id="SSF143120">
    <property type="entry name" value="YefM-like"/>
    <property type="match status" value="1"/>
</dbReference>
<name>A0A7W9SFT5_9FIRM</name>
<comment type="similarity">
    <text evidence="1 2">Belongs to the phD/YefM antitoxin family.</text>
</comment>
<dbReference type="AlphaFoldDB" id="A0A7W9SFT5"/>
<evidence type="ECO:0000256" key="2">
    <source>
        <dbReference type="RuleBase" id="RU362080"/>
    </source>
</evidence>
<dbReference type="Proteomes" id="UP000522163">
    <property type="component" value="Unassembled WGS sequence"/>
</dbReference>
<reference evidence="4" key="1">
    <citation type="submission" date="2020-04" db="EMBL/GenBank/DDBJ databases">
        <title>Deep metagenomics examines the oral microbiome during advanced dental caries in children, revealing novel taxa and co-occurrences with host molecules.</title>
        <authorList>
            <person name="Baker J.L."/>
            <person name="Morton J.T."/>
            <person name="Dinis M."/>
            <person name="Alvarez R."/>
            <person name="Tran N.C."/>
            <person name="Knight R."/>
            <person name="Edlund A."/>
        </authorList>
    </citation>
    <scope>NUCLEOTIDE SEQUENCE</scope>
    <source>
        <strain evidence="4">JCVI_38_bin.19</strain>
    </source>
</reference>
<dbReference type="Gene3D" id="3.40.1620.10">
    <property type="entry name" value="YefM-like domain"/>
    <property type="match status" value="1"/>
</dbReference>
<comment type="function">
    <text evidence="2">Antitoxin component of a type II toxin-antitoxin (TA) system.</text>
</comment>